<accession>A0A0D6MND2</accession>
<evidence type="ECO:0000256" key="6">
    <source>
        <dbReference type="ARBA" id="ARBA00022692"/>
    </source>
</evidence>
<dbReference type="HAMAP" id="MF_01006">
    <property type="entry name" value="Undec_diphosphatase"/>
    <property type="match status" value="1"/>
</dbReference>
<feature type="transmembrane region" description="Helical" evidence="14">
    <location>
        <begin position="51"/>
        <end position="78"/>
    </location>
</feature>
<dbReference type="GO" id="GO:0009252">
    <property type="term" value="P:peptidoglycan biosynthetic process"/>
    <property type="evidence" value="ECO:0007669"/>
    <property type="project" value="UniProtKB-KW"/>
</dbReference>
<dbReference type="Proteomes" id="UP000032679">
    <property type="component" value="Unassembled WGS sequence"/>
</dbReference>
<evidence type="ECO:0000313" key="15">
    <source>
        <dbReference type="EMBL" id="GAN54951.1"/>
    </source>
</evidence>
<evidence type="ECO:0000256" key="13">
    <source>
        <dbReference type="ARBA" id="ARBA00047594"/>
    </source>
</evidence>
<comment type="similarity">
    <text evidence="2 14">Belongs to the UppP family.</text>
</comment>
<evidence type="ECO:0000256" key="5">
    <source>
        <dbReference type="ARBA" id="ARBA00022475"/>
    </source>
</evidence>
<evidence type="ECO:0000256" key="10">
    <source>
        <dbReference type="ARBA" id="ARBA00023251"/>
    </source>
</evidence>
<feature type="transmembrane region" description="Helical" evidence="14">
    <location>
        <begin position="258"/>
        <end position="278"/>
    </location>
</feature>
<protein>
    <recommendedName>
        <fullName evidence="4 14">Undecaprenyl-diphosphatase</fullName>
        <ecNumber evidence="3 14">3.6.1.27</ecNumber>
    </recommendedName>
    <alternativeName>
        <fullName evidence="12 14">Bacitracin resistance protein</fullName>
    </alternativeName>
    <alternativeName>
        <fullName evidence="11 14">Undecaprenyl pyrophosphate phosphatase</fullName>
    </alternativeName>
</protein>
<comment type="miscellaneous">
    <text evidence="14">Bacitracin is thought to be involved in the inhibition of peptidoglycan synthesis by sequestering undecaprenyl diphosphate, thereby reducing the pool of lipid carrier available.</text>
</comment>
<comment type="caution">
    <text evidence="15">The sequence shown here is derived from an EMBL/GenBank/DDBJ whole genome shotgun (WGS) entry which is preliminary data.</text>
</comment>
<evidence type="ECO:0000256" key="8">
    <source>
        <dbReference type="ARBA" id="ARBA00022989"/>
    </source>
</evidence>
<keyword evidence="9 14" id="KW-0472">Membrane</keyword>
<proteinExistence type="inferred from homology"/>
<keyword evidence="16" id="KW-1185">Reference proteome</keyword>
<feature type="transmembrane region" description="Helical" evidence="14">
    <location>
        <begin position="120"/>
        <end position="138"/>
    </location>
</feature>
<comment type="catalytic activity">
    <reaction evidence="13 14">
        <text>di-trans,octa-cis-undecaprenyl diphosphate + H2O = di-trans,octa-cis-undecaprenyl phosphate + phosphate + H(+)</text>
        <dbReference type="Rhea" id="RHEA:28094"/>
        <dbReference type="ChEBI" id="CHEBI:15377"/>
        <dbReference type="ChEBI" id="CHEBI:15378"/>
        <dbReference type="ChEBI" id="CHEBI:43474"/>
        <dbReference type="ChEBI" id="CHEBI:58405"/>
        <dbReference type="ChEBI" id="CHEBI:60392"/>
        <dbReference type="EC" id="3.6.1.27"/>
    </reaction>
</comment>
<dbReference type="EC" id="3.6.1.27" evidence="3 14"/>
<evidence type="ECO:0000256" key="14">
    <source>
        <dbReference type="HAMAP-Rule" id="MF_01006"/>
    </source>
</evidence>
<gene>
    <name evidence="14" type="primary">uppP</name>
    <name evidence="15" type="ORF">Tasa_034_035</name>
</gene>
<feature type="transmembrane region" description="Helical" evidence="14">
    <location>
        <begin position="150"/>
        <end position="174"/>
    </location>
</feature>
<evidence type="ECO:0000256" key="9">
    <source>
        <dbReference type="ARBA" id="ARBA00023136"/>
    </source>
</evidence>
<feature type="transmembrane region" description="Helical" evidence="14">
    <location>
        <begin position="90"/>
        <end position="108"/>
    </location>
</feature>
<dbReference type="InterPro" id="IPR003824">
    <property type="entry name" value="UppP"/>
</dbReference>
<evidence type="ECO:0000256" key="3">
    <source>
        <dbReference type="ARBA" id="ARBA00012374"/>
    </source>
</evidence>
<dbReference type="GO" id="GO:0008360">
    <property type="term" value="P:regulation of cell shape"/>
    <property type="evidence" value="ECO:0007669"/>
    <property type="project" value="UniProtKB-KW"/>
</dbReference>
<evidence type="ECO:0000256" key="7">
    <source>
        <dbReference type="ARBA" id="ARBA00022801"/>
    </source>
</evidence>
<dbReference type="GO" id="GO:0005886">
    <property type="term" value="C:plasma membrane"/>
    <property type="evidence" value="ECO:0007669"/>
    <property type="project" value="UniProtKB-SubCell"/>
</dbReference>
<keyword evidence="5 14" id="KW-1003">Cell membrane</keyword>
<dbReference type="AlphaFoldDB" id="A0A0D6MND2"/>
<sequence length="280" mass="30476">MTLLQAVILAIVQGATELFPVSSLGHAVLIPALLHWRIDEHDPLFLPYLTLLHLGTLLALMLFFWRDWWALIAGCLGVHGVQRQMDSIRVVALLVVATVPVVLVGAALEHKLRRVFGAPDAAACFLMINGLLLLVVEWRRRQQGLRPTRAIAAMNFVDAVAIGVWQCLALLPGISRSGATINGGLRHGLDHETATRFSLLMAQPVILAASVREAFALRHTPPTHDQITLGLIGCVIAAVTALLSTAFLLRFMRNHDQWALTPFGLYCLAAGVGSLVLLHI</sequence>
<keyword evidence="7 14" id="KW-0378">Hydrolase</keyword>
<evidence type="ECO:0000256" key="1">
    <source>
        <dbReference type="ARBA" id="ARBA00004651"/>
    </source>
</evidence>
<name>A0A0D6MND2_9PROT</name>
<keyword evidence="8 14" id="KW-1133">Transmembrane helix</keyword>
<keyword evidence="10 14" id="KW-0046">Antibiotic resistance</keyword>
<dbReference type="RefSeq" id="WP_048849689.1">
    <property type="nucleotide sequence ID" value="NZ_BALE01000034.1"/>
</dbReference>
<keyword evidence="14" id="KW-0133">Cell shape</keyword>
<evidence type="ECO:0000256" key="11">
    <source>
        <dbReference type="ARBA" id="ARBA00032707"/>
    </source>
</evidence>
<comment type="subcellular location">
    <subcellularLocation>
        <location evidence="1 14">Cell membrane</location>
        <topology evidence="1 14">Multi-pass membrane protein</topology>
    </subcellularLocation>
</comment>
<dbReference type="NCBIfam" id="NF001397">
    <property type="entry name" value="PRK00281.3-4"/>
    <property type="match status" value="1"/>
</dbReference>
<evidence type="ECO:0000256" key="4">
    <source>
        <dbReference type="ARBA" id="ARBA00021581"/>
    </source>
</evidence>
<dbReference type="PANTHER" id="PTHR30622:SF2">
    <property type="entry name" value="UNDECAPRENYL-DIPHOSPHATASE"/>
    <property type="match status" value="1"/>
</dbReference>
<dbReference type="EMBL" id="BALE01000034">
    <property type="protein sequence ID" value="GAN54951.1"/>
    <property type="molecule type" value="Genomic_DNA"/>
</dbReference>
<keyword evidence="14" id="KW-0961">Cell wall biogenesis/degradation</keyword>
<dbReference type="GO" id="GO:0050380">
    <property type="term" value="F:undecaprenyl-diphosphatase activity"/>
    <property type="evidence" value="ECO:0007669"/>
    <property type="project" value="UniProtKB-UniRule"/>
</dbReference>
<keyword evidence="14" id="KW-0573">Peptidoglycan synthesis</keyword>
<dbReference type="GO" id="GO:0046677">
    <property type="term" value="P:response to antibiotic"/>
    <property type="evidence" value="ECO:0007669"/>
    <property type="project" value="UniProtKB-UniRule"/>
</dbReference>
<organism evidence="15 16">
    <name type="scientific">Tanticharoenia sakaeratensis NBRC 103193</name>
    <dbReference type="NCBI Taxonomy" id="1231623"/>
    <lineage>
        <taxon>Bacteria</taxon>
        <taxon>Pseudomonadati</taxon>
        <taxon>Pseudomonadota</taxon>
        <taxon>Alphaproteobacteria</taxon>
        <taxon>Acetobacterales</taxon>
        <taxon>Acetobacteraceae</taxon>
        <taxon>Tanticharoenia</taxon>
    </lineage>
</organism>
<feature type="transmembrane region" description="Helical" evidence="14">
    <location>
        <begin position="194"/>
        <end position="215"/>
    </location>
</feature>
<feature type="transmembrane region" description="Helical" evidence="14">
    <location>
        <begin position="227"/>
        <end position="252"/>
    </location>
</feature>
<evidence type="ECO:0000313" key="16">
    <source>
        <dbReference type="Proteomes" id="UP000032679"/>
    </source>
</evidence>
<comment type="function">
    <text evidence="14">Catalyzes the dephosphorylation of undecaprenyl diphosphate (UPP). Confers resistance to bacitracin.</text>
</comment>
<evidence type="ECO:0000256" key="12">
    <source>
        <dbReference type="ARBA" id="ARBA00032932"/>
    </source>
</evidence>
<dbReference type="STRING" id="1231623.Tasa_034_035"/>
<dbReference type="GO" id="GO:0071555">
    <property type="term" value="P:cell wall organization"/>
    <property type="evidence" value="ECO:0007669"/>
    <property type="project" value="UniProtKB-KW"/>
</dbReference>
<evidence type="ECO:0000256" key="2">
    <source>
        <dbReference type="ARBA" id="ARBA00010621"/>
    </source>
</evidence>
<keyword evidence="6 14" id="KW-0812">Transmembrane</keyword>
<dbReference type="OrthoDB" id="9808289at2"/>
<dbReference type="PANTHER" id="PTHR30622">
    <property type="entry name" value="UNDECAPRENYL-DIPHOSPHATASE"/>
    <property type="match status" value="1"/>
</dbReference>
<dbReference type="Pfam" id="PF02673">
    <property type="entry name" value="BacA"/>
    <property type="match status" value="1"/>
</dbReference>
<reference evidence="15 16" key="1">
    <citation type="submission" date="2012-10" db="EMBL/GenBank/DDBJ databases">
        <title>Genome sequencing of Tanticharoenia sakaeratensis NBRC 103193.</title>
        <authorList>
            <person name="Azuma Y."/>
            <person name="Hadano H."/>
            <person name="Hirakawa H."/>
            <person name="Matsushita K."/>
        </authorList>
    </citation>
    <scope>NUCLEOTIDE SEQUENCE [LARGE SCALE GENOMIC DNA]</scope>
    <source>
        <strain evidence="15 16">NBRC 103193</strain>
    </source>
</reference>